<gene>
    <name evidence="4" type="ORF">METZ01_LOCUS71044</name>
</gene>
<evidence type="ECO:0000256" key="1">
    <source>
        <dbReference type="ARBA" id="ARBA00008416"/>
    </source>
</evidence>
<name>A0A381TQ86_9ZZZZ</name>
<protein>
    <recommendedName>
        <fullName evidence="5">Pirin N-terminal domain-containing protein</fullName>
    </recommendedName>
</protein>
<dbReference type="InterPro" id="IPR008778">
    <property type="entry name" value="Pirin_C_dom"/>
</dbReference>
<sequence length="278" mass="30020">MEGGGFPVRRPFPTAGLDQVDPFLLLDEMGPVEWPPEEAIGAPDHPHRGFETVTYLLEGHMCHRDSFGHAGELRAGDVQWMTAGSGLVHSEIPHPDFQKRGGTMHGFQLWVNLPRDRKLTTPRYQEMAAAEIPLAKSNDGLVQARVIAGECLDVSARIETVIPIMYLHLTVAPGGALEQPLAPALNAMIYCFGGAGEFGPRRTPATDGQLVIFGDGELVDIRVPDSASESLEALLLAGSPLDEPVARYGPFVMNSHNELAQAVQDFQAGKMGRIAPAK</sequence>
<dbReference type="Pfam" id="PF02678">
    <property type="entry name" value="Pirin"/>
    <property type="match status" value="1"/>
</dbReference>
<feature type="domain" description="Pirin C-terminal" evidence="3">
    <location>
        <begin position="166"/>
        <end position="272"/>
    </location>
</feature>
<dbReference type="Pfam" id="PF05726">
    <property type="entry name" value="Pirin_C"/>
    <property type="match status" value="1"/>
</dbReference>
<comment type="similarity">
    <text evidence="1">Belongs to the pirin family.</text>
</comment>
<dbReference type="InterPro" id="IPR011051">
    <property type="entry name" value="RmlC_Cupin_sf"/>
</dbReference>
<dbReference type="InterPro" id="IPR003829">
    <property type="entry name" value="Pirin_N_dom"/>
</dbReference>
<dbReference type="CDD" id="cd02909">
    <property type="entry name" value="cupin_pirin_N"/>
    <property type="match status" value="1"/>
</dbReference>
<feature type="domain" description="Pirin N-terminal" evidence="2">
    <location>
        <begin position="6"/>
        <end position="111"/>
    </location>
</feature>
<accession>A0A381TQ86</accession>
<proteinExistence type="inferred from homology"/>
<evidence type="ECO:0008006" key="5">
    <source>
        <dbReference type="Google" id="ProtNLM"/>
    </source>
</evidence>
<evidence type="ECO:0000259" key="3">
    <source>
        <dbReference type="Pfam" id="PF05726"/>
    </source>
</evidence>
<dbReference type="PANTHER" id="PTHR13903:SF31">
    <property type="entry name" value="CUPIN-DOMAIN CONTAINING PROTEIN"/>
    <property type="match status" value="1"/>
</dbReference>
<dbReference type="CDD" id="cd02247">
    <property type="entry name" value="cupin_pirin_C"/>
    <property type="match status" value="1"/>
</dbReference>
<dbReference type="PANTHER" id="PTHR13903">
    <property type="entry name" value="PIRIN-RELATED"/>
    <property type="match status" value="1"/>
</dbReference>
<dbReference type="AlphaFoldDB" id="A0A381TQ86"/>
<dbReference type="InterPro" id="IPR012093">
    <property type="entry name" value="Pirin"/>
</dbReference>
<dbReference type="Gene3D" id="2.60.120.10">
    <property type="entry name" value="Jelly Rolls"/>
    <property type="match status" value="2"/>
</dbReference>
<evidence type="ECO:0000313" key="4">
    <source>
        <dbReference type="EMBL" id="SVA18190.1"/>
    </source>
</evidence>
<dbReference type="EMBL" id="UINC01004974">
    <property type="protein sequence ID" value="SVA18190.1"/>
    <property type="molecule type" value="Genomic_DNA"/>
</dbReference>
<organism evidence="4">
    <name type="scientific">marine metagenome</name>
    <dbReference type="NCBI Taxonomy" id="408172"/>
    <lineage>
        <taxon>unclassified sequences</taxon>
        <taxon>metagenomes</taxon>
        <taxon>ecological metagenomes</taxon>
    </lineage>
</organism>
<dbReference type="InterPro" id="IPR014710">
    <property type="entry name" value="RmlC-like_jellyroll"/>
</dbReference>
<dbReference type="PIRSF" id="PIRSF006232">
    <property type="entry name" value="Pirin"/>
    <property type="match status" value="1"/>
</dbReference>
<evidence type="ECO:0000259" key="2">
    <source>
        <dbReference type="Pfam" id="PF02678"/>
    </source>
</evidence>
<dbReference type="SUPFAM" id="SSF51182">
    <property type="entry name" value="RmlC-like cupins"/>
    <property type="match status" value="1"/>
</dbReference>
<reference evidence="4" key="1">
    <citation type="submission" date="2018-05" db="EMBL/GenBank/DDBJ databases">
        <authorList>
            <person name="Lanie J.A."/>
            <person name="Ng W.-L."/>
            <person name="Kazmierczak K.M."/>
            <person name="Andrzejewski T.M."/>
            <person name="Davidsen T.M."/>
            <person name="Wayne K.J."/>
            <person name="Tettelin H."/>
            <person name="Glass J.I."/>
            <person name="Rusch D."/>
            <person name="Podicherti R."/>
            <person name="Tsui H.-C.T."/>
            <person name="Winkler M.E."/>
        </authorList>
    </citation>
    <scope>NUCLEOTIDE SEQUENCE</scope>
</reference>